<dbReference type="GO" id="GO:0005536">
    <property type="term" value="F:D-glucose binding"/>
    <property type="evidence" value="ECO:0007669"/>
    <property type="project" value="InterPro"/>
</dbReference>
<dbReference type="RefSeq" id="WP_276661264.1">
    <property type="nucleotide sequence ID" value="NZ_SSFD01000317.1"/>
</dbReference>
<dbReference type="CDD" id="cd24008">
    <property type="entry name" value="ASKHA_NBD_GLK"/>
    <property type="match status" value="1"/>
</dbReference>
<dbReference type="SUPFAM" id="SSF53067">
    <property type="entry name" value="Actin-like ATPase domain"/>
    <property type="match status" value="1"/>
</dbReference>
<keyword evidence="2 3" id="KW-0418">Kinase</keyword>
<feature type="binding site" evidence="3">
    <location>
        <begin position="13"/>
        <end position="18"/>
    </location>
    <ligand>
        <name>ATP</name>
        <dbReference type="ChEBI" id="CHEBI:30616"/>
    </ligand>
</feature>
<keyword evidence="3" id="KW-0067">ATP-binding</keyword>
<keyword evidence="3" id="KW-0547">Nucleotide-binding</keyword>
<comment type="similarity">
    <text evidence="3 4">Belongs to the bacterial glucokinase family.</text>
</comment>
<dbReference type="Proteomes" id="UP000321192">
    <property type="component" value="Unassembled WGS sequence"/>
</dbReference>
<comment type="caution">
    <text evidence="5">The sequence shown here is derived from an EMBL/GenBank/DDBJ whole genome shotgun (WGS) entry which is preliminary data.</text>
</comment>
<keyword evidence="3" id="KW-0963">Cytoplasm</keyword>
<dbReference type="HAMAP" id="MF_00524">
    <property type="entry name" value="Glucokinase"/>
    <property type="match status" value="1"/>
</dbReference>
<proteinExistence type="inferred from homology"/>
<dbReference type="InterPro" id="IPR043129">
    <property type="entry name" value="ATPase_NBD"/>
</dbReference>
<dbReference type="EMBL" id="SSFD01000317">
    <property type="protein sequence ID" value="TXH80234.1"/>
    <property type="molecule type" value="Genomic_DNA"/>
</dbReference>
<evidence type="ECO:0000256" key="3">
    <source>
        <dbReference type="HAMAP-Rule" id="MF_00524"/>
    </source>
</evidence>
<accession>A0A5C7S8P3</accession>
<dbReference type="NCBIfam" id="TIGR00749">
    <property type="entry name" value="glk"/>
    <property type="match status" value="1"/>
</dbReference>
<dbReference type="GO" id="GO:0006096">
    <property type="term" value="P:glycolytic process"/>
    <property type="evidence" value="ECO:0007669"/>
    <property type="project" value="UniProtKB-UniRule"/>
</dbReference>
<dbReference type="PANTHER" id="PTHR47690:SF1">
    <property type="entry name" value="GLUCOKINASE"/>
    <property type="match status" value="1"/>
</dbReference>
<evidence type="ECO:0000256" key="2">
    <source>
        <dbReference type="ARBA" id="ARBA00022777"/>
    </source>
</evidence>
<dbReference type="EC" id="2.7.1.2" evidence="3"/>
<dbReference type="GO" id="GO:0004340">
    <property type="term" value="F:glucokinase activity"/>
    <property type="evidence" value="ECO:0007669"/>
    <property type="project" value="UniProtKB-UniRule"/>
</dbReference>
<dbReference type="GO" id="GO:0005829">
    <property type="term" value="C:cytosol"/>
    <property type="evidence" value="ECO:0007669"/>
    <property type="project" value="TreeGrafter"/>
</dbReference>
<dbReference type="Pfam" id="PF02685">
    <property type="entry name" value="Glucokinase"/>
    <property type="match status" value="1"/>
</dbReference>
<evidence type="ECO:0000313" key="6">
    <source>
        <dbReference type="Proteomes" id="UP000321192"/>
    </source>
</evidence>
<dbReference type="NCBIfam" id="NF001416">
    <property type="entry name" value="PRK00292.1-3"/>
    <property type="match status" value="1"/>
</dbReference>
<evidence type="ECO:0000256" key="4">
    <source>
        <dbReference type="RuleBase" id="RU004046"/>
    </source>
</evidence>
<dbReference type="InterPro" id="IPR003836">
    <property type="entry name" value="Glucokinase"/>
</dbReference>
<keyword evidence="1 3" id="KW-0808">Transferase</keyword>
<comment type="subcellular location">
    <subcellularLocation>
        <location evidence="3">Cytoplasm</location>
    </subcellularLocation>
</comment>
<dbReference type="Gene3D" id="3.40.367.20">
    <property type="match status" value="1"/>
</dbReference>
<name>A0A5C7S8P3_THASP</name>
<dbReference type="GO" id="GO:0005524">
    <property type="term" value="F:ATP binding"/>
    <property type="evidence" value="ECO:0007669"/>
    <property type="project" value="UniProtKB-UniRule"/>
</dbReference>
<reference evidence="5 6" key="1">
    <citation type="submission" date="2018-09" db="EMBL/GenBank/DDBJ databases">
        <title>Metagenome Assembled Genomes from an Advanced Water Purification Facility.</title>
        <authorList>
            <person name="Stamps B.W."/>
            <person name="Spear J.R."/>
        </authorList>
    </citation>
    <scope>NUCLEOTIDE SEQUENCE [LARGE SCALE GENOMIC DNA]</scope>
    <source>
        <strain evidence="5">Bin_27_1</strain>
    </source>
</reference>
<keyword evidence="3" id="KW-0324">Glycolysis</keyword>
<dbReference type="AlphaFoldDB" id="A0A5C7S8P3"/>
<protein>
    <recommendedName>
        <fullName evidence="3">Glucokinase</fullName>
        <ecNumber evidence="3">2.7.1.2</ecNumber>
    </recommendedName>
    <alternativeName>
        <fullName evidence="3">Glucose kinase</fullName>
    </alternativeName>
</protein>
<dbReference type="Gene3D" id="3.30.420.40">
    <property type="match status" value="1"/>
</dbReference>
<gene>
    <name evidence="3" type="primary">glk</name>
    <name evidence="5" type="ORF">E6Q80_19065</name>
</gene>
<comment type="catalytic activity">
    <reaction evidence="3">
        <text>D-glucose + ATP = D-glucose 6-phosphate + ADP + H(+)</text>
        <dbReference type="Rhea" id="RHEA:17825"/>
        <dbReference type="ChEBI" id="CHEBI:4167"/>
        <dbReference type="ChEBI" id="CHEBI:15378"/>
        <dbReference type="ChEBI" id="CHEBI:30616"/>
        <dbReference type="ChEBI" id="CHEBI:61548"/>
        <dbReference type="ChEBI" id="CHEBI:456216"/>
        <dbReference type="EC" id="2.7.1.2"/>
    </reaction>
</comment>
<dbReference type="InterPro" id="IPR050201">
    <property type="entry name" value="Bacterial_glucokinase"/>
</dbReference>
<evidence type="ECO:0000256" key="1">
    <source>
        <dbReference type="ARBA" id="ARBA00022679"/>
    </source>
</evidence>
<organism evidence="5 6">
    <name type="scientific">Thauera aminoaromatica</name>
    <dbReference type="NCBI Taxonomy" id="164330"/>
    <lineage>
        <taxon>Bacteria</taxon>
        <taxon>Pseudomonadati</taxon>
        <taxon>Pseudomonadota</taxon>
        <taxon>Betaproteobacteria</taxon>
        <taxon>Rhodocyclales</taxon>
        <taxon>Zoogloeaceae</taxon>
        <taxon>Thauera</taxon>
    </lineage>
</organism>
<dbReference type="PANTHER" id="PTHR47690">
    <property type="entry name" value="GLUCOKINASE"/>
    <property type="match status" value="1"/>
</dbReference>
<sequence length="339" mass="34841">MNATPAPYPRLVADIGGTNARFALVEAPGAAPTHLRALRCAEHSGPEAALRAWLADTGARLPAYAAFGIATPIDGDGVAMTNHPWRFSIGALCGALGLRRLTVVNDFTALALALPALGDGDLVRVGGGEPHAGAARALIGAGTGLGVSGLLPVPGGWVPLQGEGGHVTLPASCTREAAVVAWLAARHGHVSAERVLSGPGLVVLHDTLRALDGEARVERTPAEISERALAGGCRHCVEALELFCALLGTVAGDVALTLGARGGLYIGGGIVPRLGDFFLRSAFRERFVAKGRFRPWLERIPIWVVVAPHAALTGASAALDSAIELGFTTLAEPRGHVSP</sequence>
<evidence type="ECO:0000313" key="5">
    <source>
        <dbReference type="EMBL" id="TXH80234.1"/>
    </source>
</evidence>